<comment type="subcellular location">
    <subcellularLocation>
        <location evidence="7">Nucleus</location>
        <location evidence="7">Nucleolus</location>
    </subcellularLocation>
</comment>
<dbReference type="PANTHER" id="PTHR12814">
    <property type="entry name" value="RNA-BINDING PROTEIN NOB1"/>
    <property type="match status" value="1"/>
</dbReference>
<dbReference type="GO" id="GO:0005730">
    <property type="term" value="C:nucleolus"/>
    <property type="evidence" value="ECO:0007669"/>
    <property type="project" value="UniProtKB-SubCell"/>
</dbReference>
<gene>
    <name evidence="12" type="ORF">A1O3_00367</name>
</gene>
<evidence type="ECO:0000256" key="3">
    <source>
        <dbReference type="ARBA" id="ARBA00022723"/>
    </source>
</evidence>
<keyword evidence="3 7" id="KW-0479">Metal-binding</keyword>
<dbReference type="CDD" id="cd09876">
    <property type="entry name" value="PIN_Nob1-like"/>
    <property type="match status" value="1"/>
</dbReference>
<dbReference type="GO" id="GO:0016787">
    <property type="term" value="F:hydrolase activity"/>
    <property type="evidence" value="ECO:0007669"/>
    <property type="project" value="UniProtKB-KW"/>
</dbReference>
<dbReference type="RefSeq" id="XP_007728707.1">
    <property type="nucleotide sequence ID" value="XM_007730517.1"/>
</dbReference>
<dbReference type="GO" id="GO:0030490">
    <property type="term" value="P:maturation of SSU-rRNA"/>
    <property type="evidence" value="ECO:0007669"/>
    <property type="project" value="TreeGrafter"/>
</dbReference>
<dbReference type="InterPro" id="IPR014881">
    <property type="entry name" value="NOB1_Zn-bd"/>
</dbReference>
<evidence type="ECO:0000256" key="9">
    <source>
        <dbReference type="SAM" id="MobiDB-lite"/>
    </source>
</evidence>
<evidence type="ECO:0000256" key="7">
    <source>
        <dbReference type="PIRNR" id="PIRNR037125"/>
    </source>
</evidence>
<evidence type="ECO:0000256" key="1">
    <source>
        <dbReference type="ARBA" id="ARBA00005858"/>
    </source>
</evidence>
<feature type="domain" description="Nin one binding (NOB1) Zn-ribbon-like" evidence="10">
    <location>
        <begin position="291"/>
        <end position="362"/>
    </location>
</feature>
<dbReference type="SUPFAM" id="SSF144206">
    <property type="entry name" value="NOB1 zinc finger-like"/>
    <property type="match status" value="1"/>
</dbReference>
<protein>
    <recommendedName>
        <fullName evidence="7">20S-pre-rRNA D-site endonuclease NOB1</fullName>
    </recommendedName>
</protein>
<dbReference type="GO" id="GO:0030688">
    <property type="term" value="C:preribosome, small subunit precursor"/>
    <property type="evidence" value="ECO:0007669"/>
    <property type="project" value="TreeGrafter"/>
</dbReference>
<feature type="binding site" evidence="8">
    <location>
        <position position="304"/>
    </location>
    <ligand>
        <name>Zn(2+)</name>
        <dbReference type="ChEBI" id="CHEBI:29105"/>
    </ligand>
</feature>
<dbReference type="EMBL" id="AMGY01000001">
    <property type="protein sequence ID" value="EXJ91817.1"/>
    <property type="molecule type" value="Genomic_DNA"/>
</dbReference>
<keyword evidence="2" id="KW-0540">Nuclease</keyword>
<accession>W9YG05</accession>
<evidence type="ECO:0000256" key="8">
    <source>
        <dbReference type="PIRSR" id="PIRSR037125-1"/>
    </source>
</evidence>
<evidence type="ECO:0000256" key="6">
    <source>
        <dbReference type="ARBA" id="ARBA00023242"/>
    </source>
</evidence>
<dbReference type="InterPro" id="IPR033411">
    <property type="entry name" value="Ribonuclease_PIN"/>
</dbReference>
<feature type="region of interest" description="Disordered" evidence="9">
    <location>
        <begin position="124"/>
        <end position="213"/>
    </location>
</feature>
<comment type="similarity">
    <text evidence="1 7">Belongs to the NOB1 family.</text>
</comment>
<feature type="compositionally biased region" description="Polar residues" evidence="9">
    <location>
        <begin position="146"/>
        <end position="159"/>
    </location>
</feature>
<dbReference type="Gene3D" id="3.40.50.1010">
    <property type="entry name" value="5'-nuclease"/>
    <property type="match status" value="1"/>
</dbReference>
<feature type="binding site" evidence="8">
    <location>
        <position position="316"/>
    </location>
    <ligand>
        <name>Zn(2+)</name>
        <dbReference type="ChEBI" id="CHEBI:29105"/>
    </ligand>
</feature>
<feature type="region of interest" description="Disordered" evidence="9">
    <location>
        <begin position="404"/>
        <end position="442"/>
    </location>
</feature>
<name>W9YG05_9EURO</name>
<comment type="caution">
    <text evidence="12">The sequence shown here is derived from an EMBL/GenBank/DDBJ whole genome shotgun (WGS) entry which is preliminary data.</text>
</comment>
<feature type="compositionally biased region" description="Basic and acidic residues" evidence="9">
    <location>
        <begin position="160"/>
        <end position="188"/>
    </location>
</feature>
<feature type="binding site" evidence="8">
    <location>
        <position position="319"/>
    </location>
    <ligand>
        <name>Zn(2+)</name>
        <dbReference type="ChEBI" id="CHEBI:29105"/>
    </ligand>
</feature>
<dbReference type="AlphaFoldDB" id="W9YG05"/>
<dbReference type="PANTHER" id="PTHR12814:SF2">
    <property type="entry name" value="RNA-BINDING PROTEIN NOB1"/>
    <property type="match status" value="1"/>
</dbReference>
<dbReference type="HOGENOM" id="CLU_024666_2_0_1"/>
<keyword evidence="4" id="KW-0378">Hydrolase</keyword>
<dbReference type="GeneID" id="19164507"/>
<evidence type="ECO:0000259" key="10">
    <source>
        <dbReference type="Pfam" id="PF08772"/>
    </source>
</evidence>
<dbReference type="InterPro" id="IPR039907">
    <property type="entry name" value="NOB1"/>
</dbReference>
<evidence type="ECO:0000256" key="4">
    <source>
        <dbReference type="ARBA" id="ARBA00022801"/>
    </source>
</evidence>
<dbReference type="InterPro" id="IPR017117">
    <property type="entry name" value="Nob1_euk"/>
</dbReference>
<keyword evidence="13" id="KW-1185">Reference proteome</keyword>
<evidence type="ECO:0000256" key="5">
    <source>
        <dbReference type="ARBA" id="ARBA00022833"/>
    </source>
</evidence>
<evidence type="ECO:0000313" key="12">
    <source>
        <dbReference type="EMBL" id="EXJ91817.1"/>
    </source>
</evidence>
<evidence type="ECO:0000256" key="2">
    <source>
        <dbReference type="ARBA" id="ARBA00022722"/>
    </source>
</evidence>
<feature type="domain" description="Ribonuclease PIN" evidence="11">
    <location>
        <begin position="20"/>
        <end position="111"/>
    </location>
</feature>
<feature type="region of interest" description="Disordered" evidence="9">
    <location>
        <begin position="360"/>
        <end position="381"/>
    </location>
</feature>
<reference evidence="12 13" key="1">
    <citation type="submission" date="2013-03" db="EMBL/GenBank/DDBJ databases">
        <title>The Genome Sequence of Capronia epimyces CBS 606.96.</title>
        <authorList>
            <consortium name="The Broad Institute Genomics Platform"/>
            <person name="Cuomo C."/>
            <person name="de Hoog S."/>
            <person name="Gorbushina A."/>
            <person name="Walker B."/>
            <person name="Young S.K."/>
            <person name="Zeng Q."/>
            <person name="Gargeya S."/>
            <person name="Fitzgerald M."/>
            <person name="Haas B."/>
            <person name="Abouelleil A."/>
            <person name="Allen A.W."/>
            <person name="Alvarado L."/>
            <person name="Arachchi H.M."/>
            <person name="Berlin A.M."/>
            <person name="Chapman S.B."/>
            <person name="Gainer-Dewar J."/>
            <person name="Goldberg J."/>
            <person name="Griggs A."/>
            <person name="Gujja S."/>
            <person name="Hansen M."/>
            <person name="Howarth C."/>
            <person name="Imamovic A."/>
            <person name="Ireland A."/>
            <person name="Larimer J."/>
            <person name="McCowan C."/>
            <person name="Murphy C."/>
            <person name="Pearson M."/>
            <person name="Poon T.W."/>
            <person name="Priest M."/>
            <person name="Roberts A."/>
            <person name="Saif S."/>
            <person name="Shea T."/>
            <person name="Sisk P."/>
            <person name="Sykes S."/>
            <person name="Wortman J."/>
            <person name="Nusbaum C."/>
            <person name="Birren B."/>
        </authorList>
    </citation>
    <scope>NUCLEOTIDE SEQUENCE [LARGE SCALE GENOMIC DNA]</scope>
    <source>
        <strain evidence="12 13">CBS 606.96</strain>
    </source>
</reference>
<dbReference type="GO" id="GO:0004521">
    <property type="term" value="F:RNA endonuclease activity"/>
    <property type="evidence" value="ECO:0007669"/>
    <property type="project" value="UniProtKB-UniRule"/>
</dbReference>
<sequence>MADSLDPKTLDSESKAVHTIILDSSPLLLNTPGISTLLANGHVLVTTPSVVAEIRGEEARARIETLYKPFLIIRSPKPESVKRVKEFARKTGDAAVLSQTDFEVLALAYDLECERNGGDWRLRAVPGQKRLNGSPPQRTAEEPQAQEETGAQSVTANDGNESRDVEHTVEHRIDRITLEDPEVQKDETQIEQPIESDAKRDEPTGKPLSTWENSTDQVPEVIEVSDDDDEGGWITPSNIKKQQAKDEVASTKSPAETKHLQVATMTGDFAMQNVLLQMNLNLLSSKTCQRISQVKQFVLRCHGCFCTTKDMAKQFCPRCGQPTLTRVSCTTNDKGEIKLHLKANMQWNNKGNVFSMPKPVGGSSNQKWKGPRQGGGQGGWGSDLILAEDQKEYVRAMSTMKRTKEKDLMDEDTLPNILTGNRGQTSGRPRVGAGRNINSRKR</sequence>
<dbReference type="PIRSF" id="PIRSF037125">
    <property type="entry name" value="D-site_20S_pre-rRNA_nuclease"/>
    <property type="match status" value="1"/>
</dbReference>
<dbReference type="OrthoDB" id="446759at2759"/>
<feature type="binding site" evidence="8">
    <location>
        <position position="301"/>
    </location>
    <ligand>
        <name>Zn(2+)</name>
        <dbReference type="ChEBI" id="CHEBI:29105"/>
    </ligand>
</feature>
<dbReference type="InterPro" id="IPR036283">
    <property type="entry name" value="NOB1_Zf-like_sf"/>
</dbReference>
<organism evidence="12 13">
    <name type="scientific">Capronia epimyces CBS 606.96</name>
    <dbReference type="NCBI Taxonomy" id="1182542"/>
    <lineage>
        <taxon>Eukaryota</taxon>
        <taxon>Fungi</taxon>
        <taxon>Dikarya</taxon>
        <taxon>Ascomycota</taxon>
        <taxon>Pezizomycotina</taxon>
        <taxon>Eurotiomycetes</taxon>
        <taxon>Chaetothyriomycetidae</taxon>
        <taxon>Chaetothyriales</taxon>
        <taxon>Herpotrichiellaceae</taxon>
        <taxon>Capronia</taxon>
    </lineage>
</organism>
<evidence type="ECO:0000313" key="13">
    <source>
        <dbReference type="Proteomes" id="UP000019478"/>
    </source>
</evidence>
<proteinExistence type="inferred from homology"/>
<dbReference type="eggNOG" id="KOG2463">
    <property type="taxonomic scope" value="Eukaryota"/>
</dbReference>
<comment type="function">
    <text evidence="7">Required for the synthesis of 40S ribosome subunits. Has a role in processing 20S pre-rRNA into the mature 18S rRNA, where it is required for cleavage at the 3' end of the mature 18S rRNA (D-site). Accompanies the 20S pre-rRNA from the nucleus to the cytoplasm.</text>
</comment>
<dbReference type="GO" id="GO:0046872">
    <property type="term" value="F:metal ion binding"/>
    <property type="evidence" value="ECO:0007669"/>
    <property type="project" value="UniProtKB-UniRule"/>
</dbReference>
<feature type="compositionally biased region" description="Polar residues" evidence="9">
    <location>
        <begin position="416"/>
        <end position="427"/>
    </location>
</feature>
<dbReference type="GO" id="GO:0005737">
    <property type="term" value="C:cytoplasm"/>
    <property type="evidence" value="ECO:0007669"/>
    <property type="project" value="UniProtKB-ARBA"/>
</dbReference>
<keyword evidence="6 7" id="KW-0539">Nucleus</keyword>
<dbReference type="Pfam" id="PF17146">
    <property type="entry name" value="PIN_6"/>
    <property type="match status" value="1"/>
</dbReference>
<dbReference type="Gene3D" id="6.20.210.10">
    <property type="entry name" value="Nin one binding (NOB1), Zn-ribbon-like"/>
    <property type="match status" value="1"/>
</dbReference>
<evidence type="ECO:0000259" key="11">
    <source>
        <dbReference type="Pfam" id="PF17146"/>
    </source>
</evidence>
<keyword evidence="5 7" id="KW-0862">Zinc</keyword>
<dbReference type="STRING" id="1182542.W9YG05"/>
<dbReference type="FunFam" id="3.40.50.1010:FF:000020">
    <property type="entry name" value="20S-pre-rRNA D-site endonuclease NOB1"/>
    <property type="match status" value="1"/>
</dbReference>
<dbReference type="Proteomes" id="UP000019478">
    <property type="component" value="Unassembled WGS sequence"/>
</dbReference>
<dbReference type="Pfam" id="PF08772">
    <property type="entry name" value="Zn_ribbon_NOB1"/>
    <property type="match status" value="1"/>
</dbReference>
<feature type="compositionally biased region" description="Gly residues" evidence="9">
    <location>
        <begin position="372"/>
        <end position="381"/>
    </location>
</feature>